<comment type="caution">
    <text evidence="3">The sequence shown here is derived from an EMBL/GenBank/DDBJ whole genome shotgun (WGS) entry which is preliminary data.</text>
</comment>
<sequence length="774" mass="86217" precursor="true">MPRSSALPPSLLTPLLLALLAGPLHAQTTAPELRTIKTLSARDGNRGAMVLRAQRIDALLGQRLMAQGEVELRHADTLLRAPSLVYEEAKDEVSSPGPVELEHLGNQARGHHLRLQLEAFIGELLEPQYRIAQTGGSGKASRLDFLGDKQLRAADASYSSCPREENVEPDWELQTQRLELNLKDNVGVARGAVLRFLGVPILAAPGFSFPLGDERKSGWLPPHVGADNRSGIELAVPYYFNLAPNYDATLTPFAMTRRGFGADGELRWLGEDLSAELSGSLLPHDRALGQERWSAQLRARGELLPGLRTRVAMETVSDDDYWKDLRRRISSPTPRLLAREWLAERSGHWGTPTAGANWQGYARMQAWQVLQTVETATRITAPYQREPQLGLRLRSGSEFDLGLLPARQRTRLEGSLELEYNRFTLPRTAQAGQLAGGERVHLLGDLSLPLGDTAWWFTPRLRVNSAEYRVSQALADGRRRASRTIPSFSIDTGLAFERDSKLLGRPVLQSLEPRLLYVQTPYRAQDQLPNFDSAPRDFNVDSIYSVNEFTGIDRVADARQLAFGAVSRWVDANDGDERLRLGLVQRYQFRPQRITAEADGVNRRFSDLLLAGAAHLSSPWWADAAVQYDPDGQRSVRTVLAARYQPGPFRTVSLTYRLTRGQNEQMDLAWQWPLWGRSLKSNGSCQGAWYSAGRVQYSLKDSRVTDSLLGVEYDAGCWVLRMGVERLSTGLAESSTRFLLQLELVGLSRFGSNALKVLRDNVPGYRPLASDKAP</sequence>
<keyword evidence="4" id="KW-1185">Reference proteome</keyword>
<comment type="function">
    <text evidence="1">Together with LptE, is involved in the assembly of lipopolysaccharide (LPS) at the surface of the outer membrane.</text>
</comment>
<name>A0A931NI29_9BURK</name>
<proteinExistence type="inferred from homology"/>
<evidence type="ECO:0000313" key="4">
    <source>
        <dbReference type="Proteomes" id="UP000613266"/>
    </source>
</evidence>
<dbReference type="AlphaFoldDB" id="A0A931NI29"/>
<dbReference type="InterPro" id="IPR050218">
    <property type="entry name" value="LptD"/>
</dbReference>
<organism evidence="3 4">
    <name type="scientific">Inhella proteolytica</name>
    <dbReference type="NCBI Taxonomy" id="2795029"/>
    <lineage>
        <taxon>Bacteria</taxon>
        <taxon>Pseudomonadati</taxon>
        <taxon>Pseudomonadota</taxon>
        <taxon>Betaproteobacteria</taxon>
        <taxon>Burkholderiales</taxon>
        <taxon>Sphaerotilaceae</taxon>
        <taxon>Inhella</taxon>
    </lineage>
</organism>
<dbReference type="EMBL" id="JAEDAK010000005">
    <property type="protein sequence ID" value="MBH9577130.1"/>
    <property type="molecule type" value="Genomic_DNA"/>
</dbReference>
<comment type="similarity">
    <text evidence="1">Belongs to the LptD family.</text>
</comment>
<gene>
    <name evidence="1" type="primary">lptD</name>
    <name evidence="3" type="ORF">I7X39_09440</name>
</gene>
<dbReference type="InterPro" id="IPR007543">
    <property type="entry name" value="LptD_C"/>
</dbReference>
<keyword evidence="1" id="KW-0732">Signal</keyword>
<comment type="subunit">
    <text evidence="1">Component of the lipopolysaccharide transport and assembly complex. Interacts with LptE and LptA.</text>
</comment>
<dbReference type="RefSeq" id="WP_198110903.1">
    <property type="nucleotide sequence ID" value="NZ_JAEDAK010000005.1"/>
</dbReference>
<accession>A0A931NI29</accession>
<dbReference type="InterPro" id="IPR020889">
    <property type="entry name" value="LipoPS_assembly_LptD"/>
</dbReference>
<feature type="domain" description="LptD C-terminal" evidence="2">
    <location>
        <begin position="291"/>
        <end position="668"/>
    </location>
</feature>
<dbReference type="HAMAP" id="MF_01411">
    <property type="entry name" value="LPS_assembly_LptD"/>
    <property type="match status" value="1"/>
</dbReference>
<keyword evidence="1" id="KW-0472">Membrane</keyword>
<dbReference type="PANTHER" id="PTHR30189:SF1">
    <property type="entry name" value="LPS-ASSEMBLY PROTEIN LPTD"/>
    <property type="match status" value="1"/>
</dbReference>
<comment type="caution">
    <text evidence="1">Lacks conserved residue(s) required for the propagation of feature annotation.</text>
</comment>
<keyword evidence="1" id="KW-0998">Cell outer membrane</keyword>
<evidence type="ECO:0000313" key="3">
    <source>
        <dbReference type="EMBL" id="MBH9577130.1"/>
    </source>
</evidence>
<dbReference type="GO" id="GO:0043165">
    <property type="term" value="P:Gram-negative-bacterium-type cell outer membrane assembly"/>
    <property type="evidence" value="ECO:0007669"/>
    <property type="project" value="UniProtKB-UniRule"/>
</dbReference>
<reference evidence="3" key="1">
    <citation type="submission" date="2020-12" db="EMBL/GenBank/DDBJ databases">
        <title>The genome sequence of Inhella sp. 1Y17.</title>
        <authorList>
            <person name="Liu Y."/>
        </authorList>
    </citation>
    <scope>NUCLEOTIDE SEQUENCE</scope>
    <source>
        <strain evidence="3">1Y17</strain>
    </source>
</reference>
<dbReference type="GO" id="GO:1990351">
    <property type="term" value="C:transporter complex"/>
    <property type="evidence" value="ECO:0007669"/>
    <property type="project" value="TreeGrafter"/>
</dbReference>
<feature type="chain" id="PRO_5038187234" description="LPS-assembly protein LptD" evidence="1">
    <location>
        <begin position="27"/>
        <end position="774"/>
    </location>
</feature>
<evidence type="ECO:0000259" key="2">
    <source>
        <dbReference type="Pfam" id="PF04453"/>
    </source>
</evidence>
<evidence type="ECO:0000256" key="1">
    <source>
        <dbReference type="HAMAP-Rule" id="MF_01411"/>
    </source>
</evidence>
<comment type="subcellular location">
    <subcellularLocation>
        <location evidence="1">Cell outer membrane</location>
    </subcellularLocation>
</comment>
<dbReference type="PANTHER" id="PTHR30189">
    <property type="entry name" value="LPS-ASSEMBLY PROTEIN"/>
    <property type="match status" value="1"/>
</dbReference>
<dbReference type="GO" id="GO:0015920">
    <property type="term" value="P:lipopolysaccharide transport"/>
    <property type="evidence" value="ECO:0007669"/>
    <property type="project" value="InterPro"/>
</dbReference>
<feature type="signal peptide" evidence="1">
    <location>
        <begin position="1"/>
        <end position="26"/>
    </location>
</feature>
<dbReference type="GO" id="GO:0009279">
    <property type="term" value="C:cell outer membrane"/>
    <property type="evidence" value="ECO:0007669"/>
    <property type="project" value="UniProtKB-SubCell"/>
</dbReference>
<dbReference type="Pfam" id="PF04453">
    <property type="entry name" value="LptD"/>
    <property type="match status" value="1"/>
</dbReference>
<protein>
    <recommendedName>
        <fullName evidence="1">LPS-assembly protein LptD</fullName>
    </recommendedName>
</protein>
<dbReference type="Proteomes" id="UP000613266">
    <property type="component" value="Unassembled WGS sequence"/>
</dbReference>